<dbReference type="AlphaFoldDB" id="A0A418XVB0"/>
<comment type="caution">
    <text evidence="4">The sequence shown here is derived from an EMBL/GenBank/DDBJ whole genome shotgun (WGS) entry which is preliminary data.</text>
</comment>
<dbReference type="SUPFAM" id="SSF55961">
    <property type="entry name" value="Bet v1-like"/>
    <property type="match status" value="1"/>
</dbReference>
<dbReference type="InterPro" id="IPR015879">
    <property type="entry name" value="Ring_hydroxy_dOase_asu_C_dom"/>
</dbReference>
<evidence type="ECO:0000313" key="5">
    <source>
        <dbReference type="Proteomes" id="UP000284006"/>
    </source>
</evidence>
<evidence type="ECO:0000313" key="4">
    <source>
        <dbReference type="EMBL" id="RJG16678.1"/>
    </source>
</evidence>
<dbReference type="Gene3D" id="2.102.10.10">
    <property type="entry name" value="Rieske [2Fe-2S] iron-sulphur domain"/>
    <property type="match status" value="1"/>
</dbReference>
<dbReference type="InterPro" id="IPR036922">
    <property type="entry name" value="Rieske_2Fe-2S_sf"/>
</dbReference>
<dbReference type="PANTHER" id="PTHR43756">
    <property type="entry name" value="CHOLINE MONOOXYGENASE, CHLOROPLASTIC"/>
    <property type="match status" value="1"/>
</dbReference>
<dbReference type="GO" id="GO:0051537">
    <property type="term" value="F:2 iron, 2 sulfur cluster binding"/>
    <property type="evidence" value="ECO:0007669"/>
    <property type="project" value="InterPro"/>
</dbReference>
<name>A0A418XVB0_9BURK</name>
<dbReference type="EMBL" id="QYUP01000105">
    <property type="protein sequence ID" value="RJG16678.1"/>
    <property type="molecule type" value="Genomic_DNA"/>
</dbReference>
<dbReference type="Proteomes" id="UP000284006">
    <property type="component" value="Unassembled WGS sequence"/>
</dbReference>
<dbReference type="GO" id="GO:0005506">
    <property type="term" value="F:iron ion binding"/>
    <property type="evidence" value="ECO:0007669"/>
    <property type="project" value="InterPro"/>
</dbReference>
<dbReference type="OrthoDB" id="9790995at2"/>
<organism evidence="4 5">
    <name type="scientific">Massilia cavernae</name>
    <dbReference type="NCBI Taxonomy" id="2320864"/>
    <lineage>
        <taxon>Bacteria</taxon>
        <taxon>Pseudomonadati</taxon>
        <taxon>Pseudomonadota</taxon>
        <taxon>Betaproteobacteria</taxon>
        <taxon>Burkholderiales</taxon>
        <taxon>Oxalobacteraceae</taxon>
        <taxon>Telluria group</taxon>
        <taxon>Massilia</taxon>
    </lineage>
</organism>
<proteinExistence type="inferred from homology"/>
<evidence type="ECO:0000256" key="1">
    <source>
        <dbReference type="ARBA" id="ARBA00001962"/>
    </source>
</evidence>
<dbReference type="PANTHER" id="PTHR43756:SF5">
    <property type="entry name" value="CHOLINE MONOOXYGENASE, CHLOROPLASTIC"/>
    <property type="match status" value="1"/>
</dbReference>
<comment type="similarity">
    <text evidence="2">Belongs to the bacterial ring-hydroxylating dioxygenase alpha subunit family.</text>
</comment>
<dbReference type="Gene3D" id="3.90.380.10">
    <property type="entry name" value="Naphthalene 1,2-dioxygenase Alpha Subunit, Chain A, domain 1"/>
    <property type="match status" value="1"/>
</dbReference>
<accession>A0A418XVB0</accession>
<protein>
    <recommendedName>
        <fullName evidence="3">Aromatic-ring-hydroxylating dioxygenase alpha subunit C-terminal domain-containing protein</fullName>
    </recommendedName>
</protein>
<dbReference type="Pfam" id="PF00848">
    <property type="entry name" value="Ring_hydroxyl_A"/>
    <property type="match status" value="1"/>
</dbReference>
<gene>
    <name evidence="4" type="ORF">D3872_10720</name>
</gene>
<evidence type="ECO:0000256" key="2">
    <source>
        <dbReference type="ARBA" id="ARBA00008751"/>
    </source>
</evidence>
<dbReference type="RefSeq" id="WP_119810760.1">
    <property type="nucleotide sequence ID" value="NZ_QYUP01000105.1"/>
</dbReference>
<feature type="domain" description="Aromatic-ring-hydroxylating dioxygenase alpha subunit C-terminal" evidence="3">
    <location>
        <begin position="61"/>
        <end position="101"/>
    </location>
</feature>
<evidence type="ECO:0000259" key="3">
    <source>
        <dbReference type="Pfam" id="PF00848"/>
    </source>
</evidence>
<comment type="cofactor">
    <cofactor evidence="1">
        <name>Fe cation</name>
        <dbReference type="ChEBI" id="CHEBI:24875"/>
    </cofactor>
</comment>
<dbReference type="InterPro" id="IPR001663">
    <property type="entry name" value="Rng_hydr_dOase-A"/>
</dbReference>
<keyword evidence="5" id="KW-1185">Reference proteome</keyword>
<reference evidence="4 5" key="1">
    <citation type="submission" date="2018-09" db="EMBL/GenBank/DDBJ databases">
        <authorList>
            <person name="Zhu H."/>
        </authorList>
    </citation>
    <scope>NUCLEOTIDE SEQUENCE [LARGE SCALE GENOMIC DNA]</scope>
    <source>
        <strain evidence="4 5">K1S02-61</strain>
    </source>
</reference>
<sequence>MPRQEGFPSLDDKHEHGLAPLACHEAGGFIWVMLDREAEPDFSAITAELVGDFDALGLPDAHVFGHKTFQIDANWKLILEPFLEPYHIQRLHSTTVAGIFADVASIPSS</sequence>